<evidence type="ECO:0000259" key="7">
    <source>
        <dbReference type="PROSITE" id="PS51007"/>
    </source>
</evidence>
<keyword evidence="9" id="KW-1185">Reference proteome</keyword>
<dbReference type="PROSITE" id="PS51007">
    <property type="entry name" value="CYTC"/>
    <property type="match status" value="1"/>
</dbReference>
<evidence type="ECO:0000313" key="9">
    <source>
        <dbReference type="Proteomes" id="UP001232163"/>
    </source>
</evidence>
<evidence type="ECO:0000256" key="5">
    <source>
        <dbReference type="SAM" id="MobiDB-lite"/>
    </source>
</evidence>
<feature type="domain" description="Cytochrome c" evidence="7">
    <location>
        <begin position="85"/>
        <end position="171"/>
    </location>
</feature>
<dbReference type="Gene3D" id="1.10.760.10">
    <property type="entry name" value="Cytochrome c-like domain"/>
    <property type="match status" value="1"/>
</dbReference>
<comment type="caution">
    <text evidence="8">The sequence shown here is derived from an EMBL/GenBank/DDBJ whole genome shotgun (WGS) entry which is preliminary data.</text>
</comment>
<sequence>MPEPAPARRPARPGSDLGATLGIFAATFLLSLGGGYLLFNRPAAASAQAPQATAAPAQTTQETHPDTAHSDTPAEETGTTTAVAAPAAASAEIFTKRGCVACHSVSALDVQGGVTGPDLSRAYLNVADKHGVPVEDFLKKPTSAVMSSVLGANPLTDEERAQVLSALQAASGK</sequence>
<keyword evidence="2 4" id="KW-0479">Metal-binding</keyword>
<feature type="compositionally biased region" description="Low complexity" evidence="5">
    <location>
        <begin position="49"/>
        <end position="61"/>
    </location>
</feature>
<keyword evidence="6" id="KW-0472">Membrane</keyword>
<proteinExistence type="predicted"/>
<keyword evidence="1 4" id="KW-0349">Heme</keyword>
<dbReference type="Proteomes" id="UP001232163">
    <property type="component" value="Unassembled WGS sequence"/>
</dbReference>
<dbReference type="RefSeq" id="WP_307465437.1">
    <property type="nucleotide sequence ID" value="NZ_JAURUR010000003.1"/>
</dbReference>
<keyword evidence="3 4" id="KW-0408">Iron</keyword>
<dbReference type="SUPFAM" id="SSF46626">
    <property type="entry name" value="Cytochrome c"/>
    <property type="match status" value="1"/>
</dbReference>
<reference evidence="8 9" key="1">
    <citation type="submission" date="2023-07" db="EMBL/GenBank/DDBJ databases">
        <title>Genomic Encyclopedia of Type Strains, Phase IV (KMG-IV): sequencing the most valuable type-strain genomes for metagenomic binning, comparative biology and taxonomic classification.</title>
        <authorList>
            <person name="Goeker M."/>
        </authorList>
    </citation>
    <scope>NUCLEOTIDE SEQUENCE [LARGE SCALE GENOMIC DNA]</scope>
    <source>
        <strain evidence="8 9">NIO-1023</strain>
    </source>
</reference>
<dbReference type="EMBL" id="JAURUR010000003">
    <property type="protein sequence ID" value="MDP9764102.1"/>
    <property type="molecule type" value="Genomic_DNA"/>
</dbReference>
<evidence type="ECO:0000256" key="4">
    <source>
        <dbReference type="PROSITE-ProRule" id="PRU00433"/>
    </source>
</evidence>
<keyword evidence="6" id="KW-0812">Transmembrane</keyword>
<feature type="region of interest" description="Disordered" evidence="5">
    <location>
        <begin position="49"/>
        <end position="80"/>
    </location>
</feature>
<evidence type="ECO:0000256" key="6">
    <source>
        <dbReference type="SAM" id="Phobius"/>
    </source>
</evidence>
<name>A0ABT9MBY8_9DEIO</name>
<evidence type="ECO:0000256" key="1">
    <source>
        <dbReference type="ARBA" id="ARBA00022617"/>
    </source>
</evidence>
<evidence type="ECO:0000256" key="3">
    <source>
        <dbReference type="ARBA" id="ARBA00023004"/>
    </source>
</evidence>
<dbReference type="InterPro" id="IPR009056">
    <property type="entry name" value="Cyt_c-like_dom"/>
</dbReference>
<keyword evidence="6" id="KW-1133">Transmembrane helix</keyword>
<dbReference type="InterPro" id="IPR036909">
    <property type="entry name" value="Cyt_c-like_dom_sf"/>
</dbReference>
<accession>A0ABT9MBY8</accession>
<protein>
    <submittedName>
        <fullName evidence="8">Cytochrome c551/c552</fullName>
    </submittedName>
</protein>
<gene>
    <name evidence="8" type="ORF">QO006_001527</name>
</gene>
<evidence type="ECO:0000313" key="8">
    <source>
        <dbReference type="EMBL" id="MDP9764102.1"/>
    </source>
</evidence>
<feature type="transmembrane region" description="Helical" evidence="6">
    <location>
        <begin position="20"/>
        <end position="39"/>
    </location>
</feature>
<evidence type="ECO:0000256" key="2">
    <source>
        <dbReference type="ARBA" id="ARBA00022723"/>
    </source>
</evidence>
<organism evidence="8 9">
    <name type="scientific">Deinococcus enclensis</name>
    <dbReference type="NCBI Taxonomy" id="1049582"/>
    <lineage>
        <taxon>Bacteria</taxon>
        <taxon>Thermotogati</taxon>
        <taxon>Deinococcota</taxon>
        <taxon>Deinococci</taxon>
        <taxon>Deinococcales</taxon>
        <taxon>Deinococcaceae</taxon>
        <taxon>Deinococcus</taxon>
    </lineage>
</organism>